<dbReference type="PATRIC" id="fig|338187.36.peg.5948"/>
<dbReference type="Proteomes" id="UP000008152">
    <property type="component" value="Chromosome II"/>
</dbReference>
<evidence type="ECO:0000313" key="2">
    <source>
        <dbReference type="Proteomes" id="UP000008152"/>
    </source>
</evidence>
<name>A7N7K5_VIBC1</name>
<dbReference type="KEGG" id="vha:VIBHAR_07123"/>
<sequence length="35" mass="3972">MRQSSGEKMWGSLSIKAVLHCTYVADDPTKHHPLF</sequence>
<accession>A7N7K5</accession>
<gene>
    <name evidence="1" type="ordered locus">VIBHAR_07123</name>
</gene>
<proteinExistence type="predicted"/>
<evidence type="ECO:0000313" key="1">
    <source>
        <dbReference type="EMBL" id="ABU74995.1"/>
    </source>
</evidence>
<organism evidence="1 2">
    <name type="scientific">Vibrio campbellii (strain ATCC BAA-1116)</name>
    <dbReference type="NCBI Taxonomy" id="2902295"/>
    <lineage>
        <taxon>Bacteria</taxon>
        <taxon>Pseudomonadati</taxon>
        <taxon>Pseudomonadota</taxon>
        <taxon>Gammaproteobacteria</taxon>
        <taxon>Vibrionales</taxon>
        <taxon>Vibrionaceae</taxon>
        <taxon>Vibrio</taxon>
    </lineage>
</organism>
<dbReference type="EMBL" id="CP000790">
    <property type="protein sequence ID" value="ABU74995.1"/>
    <property type="molecule type" value="Genomic_DNA"/>
</dbReference>
<protein>
    <submittedName>
        <fullName evidence="1">Uncharacterized protein</fullName>
    </submittedName>
</protein>
<reference evidence="1 2" key="1">
    <citation type="submission" date="2007-08" db="EMBL/GenBank/DDBJ databases">
        <authorList>
            <consortium name="The Vibrio harveyi Genome Sequencing Project"/>
            <person name="Bassler B."/>
            <person name="Clifton S.W."/>
            <person name="Fulton L."/>
            <person name="Delehaunty K."/>
            <person name="Fronick C."/>
            <person name="Harrison M."/>
            <person name="Markivic C."/>
            <person name="Fulton R."/>
            <person name="Tin-Wollam A.-M."/>
            <person name="Shah N."/>
            <person name="Pepin K."/>
            <person name="Nash W."/>
            <person name="Thiruvilangam P."/>
            <person name="Bhonagiri V."/>
            <person name="Waters C."/>
            <person name="Tu K.C."/>
            <person name="Irgon J."/>
            <person name="Wilson R.K."/>
        </authorList>
    </citation>
    <scope>NUCLEOTIDE SEQUENCE [LARGE SCALE GENOMIC DNA]</scope>
    <source>
        <strain evidence="2">ATCC BAA-1116 / BB120</strain>
    </source>
</reference>
<dbReference type="AlphaFoldDB" id="A7N7K5"/>